<dbReference type="Proteomes" id="UP000195402">
    <property type="component" value="Unassembled WGS sequence"/>
</dbReference>
<dbReference type="OrthoDB" id="689350at2759"/>
<dbReference type="Gene3D" id="3.30.70.100">
    <property type="match status" value="1"/>
</dbReference>
<evidence type="ECO:0000256" key="1">
    <source>
        <dbReference type="ARBA" id="ARBA00022481"/>
    </source>
</evidence>
<evidence type="ECO:0000256" key="3">
    <source>
        <dbReference type="ARBA" id="ARBA00023289"/>
    </source>
</evidence>
<dbReference type="PANTHER" id="PTHR45868">
    <property type="entry name" value="HEAVY METAL-ASSOCIATED ISOPRENYLATED PLANT PROTEIN 33-RELATED"/>
    <property type="match status" value="1"/>
</dbReference>
<dbReference type="InterPro" id="IPR006121">
    <property type="entry name" value="HMA_dom"/>
</dbReference>
<comment type="similarity">
    <text evidence="4">Belongs to the HIPP family.</text>
</comment>
<dbReference type="PROSITE" id="PS50846">
    <property type="entry name" value="HMA_2"/>
    <property type="match status" value="1"/>
</dbReference>
<evidence type="ECO:0000256" key="2">
    <source>
        <dbReference type="ARBA" id="ARBA00022723"/>
    </source>
</evidence>
<keyword evidence="3" id="KW-0449">Lipoprotein</keyword>
<feature type="compositionally biased region" description="Basic and acidic residues" evidence="5">
    <location>
        <begin position="177"/>
        <end position="203"/>
    </location>
</feature>
<feature type="compositionally biased region" description="Basic and acidic residues" evidence="5">
    <location>
        <begin position="110"/>
        <end position="119"/>
    </location>
</feature>
<keyword evidence="8" id="KW-1185">Reference proteome</keyword>
<dbReference type="Pfam" id="PF00403">
    <property type="entry name" value="HMA"/>
    <property type="match status" value="1"/>
</dbReference>
<evidence type="ECO:0000259" key="6">
    <source>
        <dbReference type="PROSITE" id="PS50846"/>
    </source>
</evidence>
<dbReference type="InterPro" id="IPR036163">
    <property type="entry name" value="HMA_dom_sf"/>
</dbReference>
<accession>A0A200PXX7</accession>
<dbReference type="GO" id="GO:0046872">
    <property type="term" value="F:metal ion binding"/>
    <property type="evidence" value="ECO:0007669"/>
    <property type="project" value="UniProtKB-KW"/>
</dbReference>
<dbReference type="SUPFAM" id="SSF55008">
    <property type="entry name" value="HMA, heavy metal-associated domain"/>
    <property type="match status" value="1"/>
</dbReference>
<dbReference type="EMBL" id="MVGT01003860">
    <property type="protein sequence ID" value="OVA03082.1"/>
    <property type="molecule type" value="Genomic_DNA"/>
</dbReference>
<feature type="domain" description="HMA" evidence="6">
    <location>
        <begin position="8"/>
        <end position="72"/>
    </location>
</feature>
<dbReference type="OMA" id="PLADNCE"/>
<feature type="region of interest" description="Disordered" evidence="5">
    <location>
        <begin position="160"/>
        <end position="216"/>
    </location>
</feature>
<sequence length="347" mass="37870">MSAKEVDLKRVELKVSVNCCEGCKRKVKKLLQSIEGVLKTEIDSSEPKVTVLGNVDPQILIKKLGKSGKQAELIRTTAVAADIHHQNQLVKEGENKEKTKKVDQIAVADHNGKDNKAKDGSSCASDQKKSSSSNGCIHNAEHKPTNSSCVATTTTATTTNIDDDENRKQSLKTGDGSGDKKGSKNKKDQQKESHNHQLADDHNNNASSTSPHPHQPEVILINTTTSPSSTTTTTTTSAVAAEVINFSIQPSMVHDVGNLVSYTQYCYIVEPSKVPPSYYTPSGTVDSYAAAPSSMYNYGQDNNDREYLYERDRVSQQPPLMLMQLQPPVSRVGDYFSDENTVGCHIM</sequence>
<name>A0A200PXX7_MACCD</name>
<dbReference type="CDD" id="cd00371">
    <property type="entry name" value="HMA"/>
    <property type="match status" value="1"/>
</dbReference>
<evidence type="ECO:0000313" key="7">
    <source>
        <dbReference type="EMBL" id="OVA03082.1"/>
    </source>
</evidence>
<dbReference type="STRING" id="56857.A0A200PXX7"/>
<keyword evidence="2" id="KW-0479">Metal-binding</keyword>
<evidence type="ECO:0000256" key="4">
    <source>
        <dbReference type="ARBA" id="ARBA00024045"/>
    </source>
</evidence>
<feature type="region of interest" description="Disordered" evidence="5">
    <location>
        <begin position="106"/>
        <end position="148"/>
    </location>
</feature>
<feature type="compositionally biased region" description="Low complexity" evidence="5">
    <location>
        <begin position="121"/>
        <end position="133"/>
    </location>
</feature>
<gene>
    <name evidence="7" type="ORF">BVC80_8853g24</name>
</gene>
<dbReference type="PANTHER" id="PTHR45868:SF14">
    <property type="entry name" value="OS08G0205500 PROTEIN"/>
    <property type="match status" value="1"/>
</dbReference>
<dbReference type="AlphaFoldDB" id="A0A200PXX7"/>
<dbReference type="InParanoid" id="A0A200PXX7"/>
<evidence type="ECO:0000313" key="8">
    <source>
        <dbReference type="Proteomes" id="UP000195402"/>
    </source>
</evidence>
<organism evidence="7 8">
    <name type="scientific">Macleaya cordata</name>
    <name type="common">Five-seeded plume-poppy</name>
    <name type="synonym">Bocconia cordata</name>
    <dbReference type="NCBI Taxonomy" id="56857"/>
    <lineage>
        <taxon>Eukaryota</taxon>
        <taxon>Viridiplantae</taxon>
        <taxon>Streptophyta</taxon>
        <taxon>Embryophyta</taxon>
        <taxon>Tracheophyta</taxon>
        <taxon>Spermatophyta</taxon>
        <taxon>Magnoliopsida</taxon>
        <taxon>Ranunculales</taxon>
        <taxon>Papaveraceae</taxon>
        <taxon>Papaveroideae</taxon>
        <taxon>Macleaya</taxon>
    </lineage>
</organism>
<evidence type="ECO:0000256" key="5">
    <source>
        <dbReference type="SAM" id="MobiDB-lite"/>
    </source>
</evidence>
<comment type="caution">
    <text evidence="7">The sequence shown here is derived from an EMBL/GenBank/DDBJ whole genome shotgun (WGS) entry which is preliminary data.</text>
</comment>
<reference evidence="7 8" key="1">
    <citation type="journal article" date="2017" name="Mol. Plant">
        <title>The Genome of Medicinal Plant Macleaya cordata Provides New Insights into Benzylisoquinoline Alkaloids Metabolism.</title>
        <authorList>
            <person name="Liu X."/>
            <person name="Liu Y."/>
            <person name="Huang P."/>
            <person name="Ma Y."/>
            <person name="Qing Z."/>
            <person name="Tang Q."/>
            <person name="Cao H."/>
            <person name="Cheng P."/>
            <person name="Zheng Y."/>
            <person name="Yuan Z."/>
            <person name="Zhou Y."/>
            <person name="Liu J."/>
            <person name="Tang Z."/>
            <person name="Zhuo Y."/>
            <person name="Zhang Y."/>
            <person name="Yu L."/>
            <person name="Huang J."/>
            <person name="Yang P."/>
            <person name="Peng Q."/>
            <person name="Zhang J."/>
            <person name="Jiang W."/>
            <person name="Zhang Z."/>
            <person name="Lin K."/>
            <person name="Ro D.K."/>
            <person name="Chen X."/>
            <person name="Xiong X."/>
            <person name="Shang Y."/>
            <person name="Huang S."/>
            <person name="Zeng J."/>
        </authorList>
    </citation>
    <scope>NUCLEOTIDE SEQUENCE [LARGE SCALE GENOMIC DNA]</scope>
    <source>
        <strain evidence="8">cv. BLH2017</strain>
        <tissue evidence="7">Root</tissue>
    </source>
</reference>
<protein>
    <submittedName>
        <fullName evidence="7">Heavy metal-associated domain</fullName>
    </submittedName>
</protein>
<keyword evidence="1" id="KW-0488">Methylation</keyword>
<keyword evidence="3" id="KW-0636">Prenylation</keyword>
<proteinExistence type="inferred from homology"/>